<dbReference type="InterPro" id="IPR016135">
    <property type="entry name" value="UBQ-conjugating_enzyme/RWD"/>
</dbReference>
<dbReference type="Gene3D" id="3.90.228.10">
    <property type="match status" value="1"/>
</dbReference>
<feature type="compositionally biased region" description="Acidic residues" evidence="5">
    <location>
        <begin position="137"/>
        <end position="147"/>
    </location>
</feature>
<dbReference type="InterPro" id="IPR000608">
    <property type="entry name" value="UBC"/>
</dbReference>
<feature type="compositionally biased region" description="Polar residues" evidence="5">
    <location>
        <begin position="941"/>
        <end position="952"/>
    </location>
</feature>
<gene>
    <name evidence="7" type="ORF">Daus18300_013026</name>
</gene>
<evidence type="ECO:0000313" key="7">
    <source>
        <dbReference type="EMBL" id="KAL1850158.1"/>
    </source>
</evidence>
<sequence>MSLKRFNADIRAVSSRLDDGELPGVVAIERGESDGEVVVTIAHEKLTDLLPIRLLAQNVDDYPEGSNFLLFTASDNVPTSVTSSLEDLRNFMFGTKLLETIATLSTGLDRALRFVDDDNPDSMMIDSQDSHEHADSQGEDSDDDDEYFYDSLDDGEEFGLDPVHINDHSLPRSHLASGTLRRIKSDLRAARDAGCKIGILDGLRLSSGSHIFSLSIRASKLGLSQEALEAWDVEFSDYIILLIRIDGLYPSAEQVVEKACTSFSVDFRFGKGAKYKPSPPQARAAFHTKASRSECTSADVSKNDQGRTFEKVFISNSLEQFMNENFFSLVKLRLRTPAHTWDDANEQLRNISSQVWNDRFASGTKKDQGATSSESKPAKKEKPTRLSKGKGKAKAAAPASTEAQGEPRSPKPIPNFLMRDAVVSPLGQCSIPLVAMQFAIHYFVRCTEYCLRCHQHIGTEFEALKPFVCSDPLCLFQYLAMGFGPSIEHEILTQPYVVDLLVSLCYSSVLNPDPLFDRPASGRKSQYRIREFPSGLRLKVPAPIAIASTSTPAVGNATASGISTTTATNYETSPPATSIKVSVDLRDRVVTVSDKDIDRVTPGTWIMLRDSARNPYHHGLVKYVDRQTGNVEVEFIPNGSTKATGAIEMDLLFYDTEFDDLNDAGKAGAIVTILNSLPSIGLLREYVIKNPHDKLRSYSGISPAAATLLEWIVASNRSCILQVTPVGDSHVQDQSLLESIKTRDQEAVPSMKDCVQFRFAQGAPDKELRFHRALKDLDGQINPQFPTLFAWHGSSLSNCILRYGLDFNQVMNGRAYGNGVYFSQDYYTSLAFVHPGGAVSWPNSALNISGVISLCEIVNAPNNFISTSPHLVVAQVDWIQCRYLFAQRSTGQGFAAPAAASASTTPMDLTPTPTLAQDPARTVCGPNREKLSIPLKAVGTRKQQAPQVGSSSKRAHEAMSSAEVTDEEEVADLEFLFGEDESSPPPAKRPNSARDSSVDTVTARQVMTQRPLTPPQTDFRPGTLDLNSLPRLPLPGWADGRSVKRITGDIKHMQKVQASTPLHELGWYIDFESMENMFQWIVELHSFDPQLPLAKEMKKAGITSVVLEVRFGRDYPYSPPFVRVIRPRFLPFASGGGGHITIGGAICMELLTASGWNPVTTMEAVFVSIRMAMSETERPAHLQTTETSARIFDYGANEALDAYIRFASTHGWQVPNDLRETASQAAQSG</sequence>
<dbReference type="InterPro" id="IPR051838">
    <property type="entry name" value="ARTD_PARP"/>
</dbReference>
<keyword evidence="8" id="KW-1185">Reference proteome</keyword>
<keyword evidence="3" id="KW-0548">Nucleotidyltransferase</keyword>
<proteinExistence type="predicted"/>
<feature type="region of interest" description="Disordered" evidence="5">
    <location>
        <begin position="902"/>
        <end position="926"/>
    </location>
</feature>
<dbReference type="SUPFAM" id="SSF56399">
    <property type="entry name" value="ADP-ribosylation"/>
    <property type="match status" value="1"/>
</dbReference>
<feature type="compositionally biased region" description="Polar residues" evidence="5">
    <location>
        <begin position="993"/>
        <end position="1011"/>
    </location>
</feature>
<dbReference type="Proteomes" id="UP001583177">
    <property type="component" value="Unassembled WGS sequence"/>
</dbReference>
<dbReference type="EMBL" id="JAWRVE010000190">
    <property type="protein sequence ID" value="KAL1850158.1"/>
    <property type="molecule type" value="Genomic_DNA"/>
</dbReference>
<feature type="region of interest" description="Disordered" evidence="5">
    <location>
        <begin position="362"/>
        <end position="412"/>
    </location>
</feature>
<reference evidence="7 8" key="1">
    <citation type="journal article" date="2024" name="IMA Fungus">
        <title>IMA Genome - F19 : A genome assembly and annotation guide to empower mycologists, including annotated draft genome sequences of Ceratocystis pirilliformis, Diaporthe australafricana, Fusarium ophioides, Paecilomyces lecythidis, and Sporothrix stenoceras.</title>
        <authorList>
            <person name="Aylward J."/>
            <person name="Wilson A.M."/>
            <person name="Visagie C.M."/>
            <person name="Spraker J."/>
            <person name="Barnes I."/>
            <person name="Buitendag C."/>
            <person name="Ceriani C."/>
            <person name="Del Mar Angel L."/>
            <person name="du Plessis D."/>
            <person name="Fuchs T."/>
            <person name="Gasser K."/>
            <person name="Kramer D."/>
            <person name="Li W."/>
            <person name="Munsamy K."/>
            <person name="Piso A."/>
            <person name="Price J.L."/>
            <person name="Sonnekus B."/>
            <person name="Thomas C."/>
            <person name="van der Nest A."/>
            <person name="van Dijk A."/>
            <person name="van Heerden A."/>
            <person name="van Vuuren N."/>
            <person name="Yilmaz N."/>
            <person name="Duong T.A."/>
            <person name="van der Merwe N.A."/>
            <person name="Wingfield M.J."/>
            <person name="Wingfield B.D."/>
        </authorList>
    </citation>
    <scope>NUCLEOTIDE SEQUENCE [LARGE SCALE GENOMIC DNA]</scope>
    <source>
        <strain evidence="7 8">CMW 18300</strain>
    </source>
</reference>
<evidence type="ECO:0000313" key="8">
    <source>
        <dbReference type="Proteomes" id="UP001583177"/>
    </source>
</evidence>
<evidence type="ECO:0000256" key="2">
    <source>
        <dbReference type="ARBA" id="ARBA00022679"/>
    </source>
</evidence>
<feature type="region of interest" description="Disordered" evidence="5">
    <location>
        <begin position="938"/>
        <end position="965"/>
    </location>
</feature>
<feature type="region of interest" description="Disordered" evidence="5">
    <location>
        <begin position="119"/>
        <end position="147"/>
    </location>
</feature>
<evidence type="ECO:0000259" key="6">
    <source>
        <dbReference type="PROSITE" id="PS50127"/>
    </source>
</evidence>
<evidence type="ECO:0000256" key="3">
    <source>
        <dbReference type="ARBA" id="ARBA00022695"/>
    </source>
</evidence>
<feature type="domain" description="UBC core" evidence="6">
    <location>
        <begin position="1041"/>
        <end position="1213"/>
    </location>
</feature>
<protein>
    <recommendedName>
        <fullName evidence="6">UBC core domain-containing protein</fullName>
    </recommendedName>
</protein>
<dbReference type="SUPFAM" id="SSF54495">
    <property type="entry name" value="UBC-like"/>
    <property type="match status" value="1"/>
</dbReference>
<evidence type="ECO:0000256" key="1">
    <source>
        <dbReference type="ARBA" id="ARBA00022676"/>
    </source>
</evidence>
<accession>A0ABR3W0N0</accession>
<keyword evidence="4" id="KW-0520">NAD</keyword>
<evidence type="ECO:0000256" key="5">
    <source>
        <dbReference type="SAM" id="MobiDB-lite"/>
    </source>
</evidence>
<evidence type="ECO:0000256" key="4">
    <source>
        <dbReference type="ARBA" id="ARBA00023027"/>
    </source>
</evidence>
<dbReference type="PROSITE" id="PS50127">
    <property type="entry name" value="UBC_2"/>
    <property type="match status" value="1"/>
</dbReference>
<name>A0ABR3W0N0_9PEZI</name>
<keyword evidence="2" id="KW-0808">Transferase</keyword>
<dbReference type="PANTHER" id="PTHR21328">
    <property type="entry name" value="POLY ADP-RIBOSE POLYMERASE FAMILY, MEMBER PARP"/>
    <property type="match status" value="1"/>
</dbReference>
<feature type="compositionally biased region" description="Low complexity" evidence="5">
    <location>
        <begin position="902"/>
        <end position="915"/>
    </location>
</feature>
<keyword evidence="1" id="KW-0328">Glycosyltransferase</keyword>
<dbReference type="Pfam" id="PF00179">
    <property type="entry name" value="UQ_con"/>
    <property type="match status" value="1"/>
</dbReference>
<organism evidence="7 8">
    <name type="scientific">Diaporthe australafricana</name>
    <dbReference type="NCBI Taxonomy" id="127596"/>
    <lineage>
        <taxon>Eukaryota</taxon>
        <taxon>Fungi</taxon>
        <taxon>Dikarya</taxon>
        <taxon>Ascomycota</taxon>
        <taxon>Pezizomycotina</taxon>
        <taxon>Sordariomycetes</taxon>
        <taxon>Sordariomycetidae</taxon>
        <taxon>Diaporthales</taxon>
        <taxon>Diaporthaceae</taxon>
        <taxon>Diaporthe</taxon>
    </lineage>
</organism>
<dbReference type="CDD" id="cd23802">
    <property type="entry name" value="UBCc_UBE2Q"/>
    <property type="match status" value="1"/>
</dbReference>
<comment type="caution">
    <text evidence="7">The sequence shown here is derived from an EMBL/GenBank/DDBJ whole genome shotgun (WGS) entry which is preliminary data.</text>
</comment>
<feature type="region of interest" description="Disordered" evidence="5">
    <location>
        <begin position="977"/>
        <end position="1025"/>
    </location>
</feature>
<dbReference type="Gene3D" id="3.10.110.10">
    <property type="entry name" value="Ubiquitin Conjugating Enzyme"/>
    <property type="match status" value="1"/>
</dbReference>